<keyword evidence="5" id="KW-1185">Reference proteome</keyword>
<feature type="signal peptide" evidence="3">
    <location>
        <begin position="1"/>
        <end position="21"/>
    </location>
</feature>
<accession>A0A1N6EJJ4</accession>
<keyword evidence="1 3" id="KW-0732">Signal</keyword>
<dbReference type="Proteomes" id="UP000185003">
    <property type="component" value="Unassembled WGS sequence"/>
</dbReference>
<dbReference type="GO" id="GO:0016787">
    <property type="term" value="F:hydrolase activity"/>
    <property type="evidence" value="ECO:0007669"/>
    <property type="project" value="UniProtKB-KW"/>
</dbReference>
<dbReference type="STRING" id="536979.SAMN04488055_1658"/>
<dbReference type="OrthoDB" id="9761519at2"/>
<keyword evidence="2 4" id="KW-0378">Hydrolase</keyword>
<protein>
    <submittedName>
        <fullName evidence="4">Glycosyl hydrolases family 2, sugar binding domain</fullName>
    </submittedName>
</protein>
<dbReference type="InterPro" id="IPR008979">
    <property type="entry name" value="Galactose-bd-like_sf"/>
</dbReference>
<dbReference type="RefSeq" id="WP_074238785.1">
    <property type="nucleotide sequence ID" value="NZ_FSRA01000001.1"/>
</dbReference>
<feature type="chain" id="PRO_5012545844" evidence="3">
    <location>
        <begin position="22"/>
        <end position="1079"/>
    </location>
</feature>
<evidence type="ECO:0000256" key="2">
    <source>
        <dbReference type="ARBA" id="ARBA00022801"/>
    </source>
</evidence>
<dbReference type="SUPFAM" id="SSF49785">
    <property type="entry name" value="Galactose-binding domain-like"/>
    <property type="match status" value="1"/>
</dbReference>
<organism evidence="4 5">
    <name type="scientific">Chitinophaga niabensis</name>
    <dbReference type="NCBI Taxonomy" id="536979"/>
    <lineage>
        <taxon>Bacteria</taxon>
        <taxon>Pseudomonadati</taxon>
        <taxon>Bacteroidota</taxon>
        <taxon>Chitinophagia</taxon>
        <taxon>Chitinophagales</taxon>
        <taxon>Chitinophagaceae</taxon>
        <taxon>Chitinophaga</taxon>
    </lineage>
</organism>
<gene>
    <name evidence="4" type="ORF">SAMN04488055_1658</name>
</gene>
<dbReference type="NCBIfam" id="NF045579">
    <property type="entry name" value="rhamnoside_JR"/>
    <property type="match status" value="1"/>
</dbReference>
<dbReference type="Pfam" id="PF17132">
    <property type="entry name" value="Glyco_hydro_106"/>
    <property type="match status" value="1"/>
</dbReference>
<name>A0A1N6EJJ4_9BACT</name>
<evidence type="ECO:0000313" key="5">
    <source>
        <dbReference type="Proteomes" id="UP000185003"/>
    </source>
</evidence>
<reference evidence="4 5" key="1">
    <citation type="submission" date="2016-11" db="EMBL/GenBank/DDBJ databases">
        <authorList>
            <person name="Jaros S."/>
            <person name="Januszkiewicz K."/>
            <person name="Wedrychowicz H."/>
        </authorList>
    </citation>
    <scope>NUCLEOTIDE SEQUENCE [LARGE SCALE GENOMIC DNA]</scope>
    <source>
        <strain evidence="4 5">DSM 24787</strain>
    </source>
</reference>
<evidence type="ECO:0000256" key="3">
    <source>
        <dbReference type="SAM" id="SignalP"/>
    </source>
</evidence>
<dbReference type="PANTHER" id="PTHR43817:SF1">
    <property type="entry name" value="HYDROLASE, FAMILY 43, PUTATIVE (AFU_ORTHOLOGUE AFUA_3G01660)-RELATED"/>
    <property type="match status" value="1"/>
</dbReference>
<evidence type="ECO:0000256" key="1">
    <source>
        <dbReference type="ARBA" id="ARBA00022729"/>
    </source>
</evidence>
<dbReference type="EMBL" id="FSRA01000001">
    <property type="protein sequence ID" value="SIN83183.1"/>
    <property type="molecule type" value="Genomic_DNA"/>
</dbReference>
<proteinExistence type="predicted"/>
<dbReference type="PANTHER" id="PTHR43817">
    <property type="entry name" value="GLYCOSYL HYDROLASE"/>
    <property type="match status" value="1"/>
</dbReference>
<sequence length="1079" mass="119893">MHLRNIFSLLLLLINILSASSQVPPILPPAEQLNRSFGAHDKAAFMAPSKVYYPETWFHFIGGNVSKKGITEDLNAIADAGISGIQLFHGQFGGPWPGVDPQIACLSPLWEDALLHTAQECRRLGLRFTMQNCPGWAMAGGPWITPANAMRNLVWTRTDIKGGKGVIKVQLDQPQPSREPWRDYKDIAVLAFPTPSGDMAKPLTPQSATGSSNISWNELVLKQGQGPLRFAPAASGEPYWVEVTFPDTGTVRTIEFPSVNSLSHAWNYEPGVTMKVAAITADGKTKDILNTTIPSANWQDNQPISFACEEVKGVKKYRISINNKHEMSLRYIHFFSAARKNNWESEAGWTLRSIDRKGTKYHQSPQTYIDPAQVLDITQMADGHGGLTWNAPPGEWTILRIGHVNSGRKNGPAPPEGTGWECNKLSEAGADAHFAGYIGRLSGEKGILGKGLLNGMLMDSWECETQTWTDNMESEFSRVAGYSLRQWLPALFGYVLKDQETTFRFLHDWRSTTNDLFTNKFFGRMAKLAKENNMAISYETAAGDVFPADILQYYKFADVPMCEFWQPFSNGYVGSLNFKSIKPTASAARLYGKPRVAAEAFTSFELTWDEQWQALKEVANVNMAEGVTHLVYHTYTHNPRADSLIPGTSFGAKIGTPFLRQQTWWKHMPLLNTYFARCGYLQERGKPVSDVLWYLGDEMDHKPDQNASFPEGFKYDYCNTDILLNRLTVANGMIISPEGIQYRVLWLPETTHMLPETLEKLESLIRDGATVVGNAPQSLATLSGGEKSQMRFNTAVENIWGKGRIISGITLSEALKKLKIAPDVTGGNVLWTHRRTEGADWYFVCSPRDQPFKGTLSFRNTGSVEIWDPVNGTISAVATQQHAGRTSLSLDLPVAGACFVVFHHNNEKQNEPLKMKTITARQLTAPWDLSFPGGWGAPQSIVINELKPWKDLEMLPEAKAFSGTATYTTTFEIGQVQPGMRFSIDLGDVNMIAKVTLNEKDLGAVWCAPYQLDMTNAIVPGKNSLKVEITSTWFNRLVYDAALPEAKRKTWTISGPSKESPLRNSGLLGPVTVLVEKGL</sequence>
<dbReference type="Gene3D" id="2.60.120.260">
    <property type="entry name" value="Galactose-binding domain-like"/>
    <property type="match status" value="1"/>
</dbReference>
<dbReference type="AlphaFoldDB" id="A0A1N6EJJ4"/>
<evidence type="ECO:0000313" key="4">
    <source>
        <dbReference type="EMBL" id="SIN83183.1"/>
    </source>
</evidence>